<dbReference type="Pfam" id="PF01509">
    <property type="entry name" value="TruB_N"/>
    <property type="match status" value="1"/>
</dbReference>
<keyword evidence="9" id="KW-0819">tRNA processing</keyword>
<dbReference type="Pfam" id="PF16198">
    <property type="entry name" value="TruB_C_2"/>
    <property type="match status" value="1"/>
</dbReference>
<dbReference type="FunFam" id="3.30.2350.10:FF:000013">
    <property type="entry name" value="TruB pseudouridine synthase family member 1"/>
    <property type="match status" value="1"/>
</dbReference>
<evidence type="ECO:0000256" key="10">
    <source>
        <dbReference type="ARBA" id="ARBA00022990"/>
    </source>
</evidence>
<dbReference type="GO" id="GO:0006397">
    <property type="term" value="P:mRNA processing"/>
    <property type="evidence" value="ECO:0007669"/>
    <property type="project" value="UniProtKB-KW"/>
</dbReference>
<dbReference type="RefSeq" id="XP_024153938.1">
    <property type="nucleotide sequence ID" value="XM_024298170.2"/>
</dbReference>
<comment type="catalytic activity">
    <reaction evidence="14">
        <text>uridine(55) in tRNA = pseudouridine(55) in tRNA</text>
        <dbReference type="Rhea" id="RHEA:42532"/>
        <dbReference type="Rhea" id="RHEA-COMP:10101"/>
        <dbReference type="Rhea" id="RHEA-COMP:10102"/>
        <dbReference type="ChEBI" id="CHEBI:65314"/>
        <dbReference type="ChEBI" id="CHEBI:65315"/>
        <dbReference type="EC" id="5.4.99.25"/>
    </reaction>
    <physiologicalReaction direction="left-to-right" evidence="14">
        <dbReference type="Rhea" id="RHEA:42533"/>
    </physiologicalReaction>
</comment>
<evidence type="ECO:0000256" key="9">
    <source>
        <dbReference type="ARBA" id="ARBA00022694"/>
    </source>
</evidence>
<evidence type="ECO:0000256" key="16">
    <source>
        <dbReference type="ARBA" id="ARBA00067538"/>
    </source>
</evidence>
<comment type="catalytic activity">
    <reaction evidence="2">
        <text>uridine in 5S rRNA = pseudouridine in 5S rRNA</text>
        <dbReference type="Rhea" id="RHEA:47036"/>
        <dbReference type="Rhea" id="RHEA-COMP:11730"/>
        <dbReference type="Rhea" id="RHEA-COMP:11731"/>
        <dbReference type="ChEBI" id="CHEBI:65314"/>
        <dbReference type="ChEBI" id="CHEBI:65315"/>
    </reaction>
</comment>
<dbReference type="InterPro" id="IPR002501">
    <property type="entry name" value="PsdUridine_synth_N"/>
</dbReference>
<dbReference type="GO" id="GO:0005634">
    <property type="term" value="C:nucleus"/>
    <property type="evidence" value="ECO:0007669"/>
    <property type="project" value="UniProtKB-SubCell"/>
</dbReference>
<evidence type="ECO:0000256" key="5">
    <source>
        <dbReference type="ARBA" id="ARBA00008999"/>
    </source>
</evidence>
<feature type="domain" description="Pseudouridine synthase II N-terminal" evidence="19">
    <location>
        <begin position="67"/>
        <end position="213"/>
    </location>
</feature>
<keyword evidence="12" id="KW-0539">Nucleus</keyword>
<evidence type="ECO:0000256" key="8">
    <source>
        <dbReference type="ARBA" id="ARBA00022664"/>
    </source>
</evidence>
<reference evidence="21" key="1">
    <citation type="submission" date="2025-08" db="UniProtKB">
        <authorList>
            <consortium name="Ensembl"/>
        </authorList>
    </citation>
    <scope>IDENTIFICATION</scope>
</reference>
<dbReference type="GeneTree" id="ENSGT00940000158962"/>
<dbReference type="CTD" id="142940"/>
<evidence type="ECO:0000256" key="2">
    <source>
        <dbReference type="ARBA" id="ARBA00001896"/>
    </source>
</evidence>
<evidence type="ECO:0000256" key="7">
    <source>
        <dbReference type="ARBA" id="ARBA00022490"/>
    </source>
</evidence>
<dbReference type="PANTHER" id="PTHR13767:SF2">
    <property type="entry name" value="PSEUDOURIDYLATE SYNTHASE TRUB1"/>
    <property type="match status" value="1"/>
</dbReference>
<comment type="catalytic activity">
    <reaction evidence="13">
        <text>a uridine in tRNA = a pseudouridine in tRNA</text>
        <dbReference type="Rhea" id="RHEA:54572"/>
        <dbReference type="Rhea" id="RHEA-COMP:13339"/>
        <dbReference type="Rhea" id="RHEA-COMP:13934"/>
        <dbReference type="ChEBI" id="CHEBI:65314"/>
        <dbReference type="ChEBI" id="CHEBI:65315"/>
    </reaction>
</comment>
<keyword evidence="22" id="KW-1185">Reference proteome</keyword>
<dbReference type="InterPro" id="IPR032819">
    <property type="entry name" value="TruB_C"/>
</dbReference>
<evidence type="ECO:0000256" key="3">
    <source>
        <dbReference type="ARBA" id="ARBA00004123"/>
    </source>
</evidence>
<evidence type="ECO:0000313" key="22">
    <source>
        <dbReference type="Proteomes" id="UP000261560"/>
    </source>
</evidence>
<comment type="subcellular location">
    <subcellularLocation>
        <location evidence="4">Cytoplasm</location>
        <location evidence="4">Cytosol</location>
    </subcellularLocation>
    <subcellularLocation>
        <location evidence="3">Nucleus</location>
    </subcellularLocation>
</comment>
<evidence type="ECO:0000256" key="14">
    <source>
        <dbReference type="ARBA" id="ARBA00051710"/>
    </source>
</evidence>
<dbReference type="RefSeq" id="XP_024153937.1">
    <property type="nucleotide sequence ID" value="XM_024298169.2"/>
</dbReference>
<dbReference type="AlphaFoldDB" id="A0A3B3DKA9"/>
<dbReference type="RefSeq" id="XP_024153940.1">
    <property type="nucleotide sequence ID" value="XM_024298172.2"/>
</dbReference>
<protein>
    <recommendedName>
        <fullName evidence="16">Pseudouridylate synthase TRUB1</fullName>
        <ecNumber evidence="6">5.4.99.25</ecNumber>
    </recommendedName>
    <alternativeName>
        <fullName evidence="17">TruB pseudouridine synthase homolog 1</fullName>
    </alternativeName>
    <alternativeName>
        <fullName evidence="18">tRNA pseudouridine 55 synthase TRUB1</fullName>
    </alternativeName>
</protein>
<evidence type="ECO:0000256" key="18">
    <source>
        <dbReference type="ARBA" id="ARBA00079906"/>
    </source>
</evidence>
<organism evidence="21 22">
    <name type="scientific">Oryzias melastigma</name>
    <name type="common">Marine medaka</name>
    <dbReference type="NCBI Taxonomy" id="30732"/>
    <lineage>
        <taxon>Eukaryota</taxon>
        <taxon>Metazoa</taxon>
        <taxon>Chordata</taxon>
        <taxon>Craniata</taxon>
        <taxon>Vertebrata</taxon>
        <taxon>Euteleostomi</taxon>
        <taxon>Actinopterygii</taxon>
        <taxon>Neopterygii</taxon>
        <taxon>Teleostei</taxon>
        <taxon>Neoteleostei</taxon>
        <taxon>Acanthomorphata</taxon>
        <taxon>Ovalentaria</taxon>
        <taxon>Atherinomorphae</taxon>
        <taxon>Beloniformes</taxon>
        <taxon>Adrianichthyidae</taxon>
        <taxon>Oryziinae</taxon>
        <taxon>Oryzias</taxon>
    </lineage>
</organism>
<dbReference type="Gene3D" id="3.30.2350.10">
    <property type="entry name" value="Pseudouridine synthase"/>
    <property type="match status" value="1"/>
</dbReference>
<dbReference type="STRING" id="30732.ENSOMEP00000030351"/>
<evidence type="ECO:0000256" key="15">
    <source>
        <dbReference type="ARBA" id="ARBA00059404"/>
    </source>
</evidence>
<comment type="similarity">
    <text evidence="5">Belongs to the pseudouridine synthase TruB family.</text>
</comment>
<feature type="domain" description="tRNA pseudouridylate synthase B C-terminal" evidence="20">
    <location>
        <begin position="214"/>
        <end position="263"/>
    </location>
</feature>
<evidence type="ECO:0000256" key="4">
    <source>
        <dbReference type="ARBA" id="ARBA00004514"/>
    </source>
</evidence>
<dbReference type="GO" id="GO:0005829">
    <property type="term" value="C:cytosol"/>
    <property type="evidence" value="ECO:0007669"/>
    <property type="project" value="UniProtKB-SubCell"/>
</dbReference>
<evidence type="ECO:0000259" key="19">
    <source>
        <dbReference type="Pfam" id="PF01509"/>
    </source>
</evidence>
<dbReference type="Ensembl" id="ENSOMET00000020773.1">
    <property type="protein sequence ID" value="ENSOMEP00000030351.1"/>
    <property type="gene ID" value="ENSOMEG00000014556.1"/>
</dbReference>
<dbReference type="PaxDb" id="30732-ENSOMEP00000030351"/>
<keyword evidence="11" id="KW-0413">Isomerase</keyword>
<dbReference type="HAMAP" id="MF_01080">
    <property type="entry name" value="TruB_bact"/>
    <property type="match status" value="1"/>
</dbReference>
<sequence length="285" mass="30679">MEAGMAGNTSSAATKMSSSLAKLQSLNGMFAIYKKKGPTSADVLNALKEALLKEAGVESSNPRKRRKQWLKMGHGGTLDSAASGVLVVGVGNGTKMLSSMLTGSKKYVAVGELGKATDTLDATGSVVLEKGFDHITRLELEEKLKSFTGDIMQVPPLFSALKKDGQRLSVLLKQGHKVEAKPARPVTVYSLTLQEFTPPLFTLDIECGGGFYVRSLVDELGKALASCAHVKDLVRTKQGPFTLQEHVLHEQQWTLEDILQALQPAQTPLVQNQQNPAPEEKPGPE</sequence>
<comment type="catalytic activity">
    <reaction evidence="1">
        <text>a uridine in mRNA = a pseudouridine in mRNA</text>
        <dbReference type="Rhea" id="RHEA:56644"/>
        <dbReference type="Rhea" id="RHEA-COMP:14658"/>
        <dbReference type="Rhea" id="RHEA-COMP:14659"/>
        <dbReference type="ChEBI" id="CHEBI:65314"/>
        <dbReference type="ChEBI" id="CHEBI:65315"/>
    </reaction>
</comment>
<keyword evidence="7" id="KW-0963">Cytoplasm</keyword>
<dbReference type="GO" id="GO:1990481">
    <property type="term" value="P:mRNA pseudouridine synthesis"/>
    <property type="evidence" value="ECO:0007669"/>
    <property type="project" value="TreeGrafter"/>
</dbReference>
<evidence type="ECO:0000256" key="17">
    <source>
        <dbReference type="ARBA" id="ARBA00079278"/>
    </source>
</evidence>
<reference evidence="21" key="2">
    <citation type="submission" date="2025-09" db="UniProtKB">
        <authorList>
            <consortium name="Ensembl"/>
        </authorList>
    </citation>
    <scope>IDENTIFICATION</scope>
</reference>
<evidence type="ECO:0000256" key="13">
    <source>
        <dbReference type="ARBA" id="ARBA00036943"/>
    </source>
</evidence>
<dbReference type="SUPFAM" id="SSF55120">
    <property type="entry name" value="Pseudouridine synthase"/>
    <property type="match status" value="1"/>
</dbReference>
<evidence type="ECO:0000256" key="12">
    <source>
        <dbReference type="ARBA" id="ARBA00023242"/>
    </source>
</evidence>
<keyword evidence="8" id="KW-0507">mRNA processing</keyword>
<accession>A0A3B3DKA9</accession>
<comment type="function">
    <text evidence="15">Pseudouridine synthase that catalyzes pseudouridylation of mRNAs and tRNAs. Mediates pseudouridylation of mRNAs with the consensus sequence 5'-GUUCNANNC-3', harboring a stem-loop structure. Constitutes the major pseudouridine synthase acting on mRNAs. Also catalyzes pseudouridylation of some tRNAs, including synthesis of pseudouridine(55) from uracil-55, in the psi GC loop of a subset of tRNAs. Promotes the processing of pri-let-7 microRNAs (pri-miRNAs) independently of its RNA pseudouridylate synthase activity. Acts by binding to the stem-loop structure on pri-let-7, preventing LIN28-binding (LIN28A and/or LIN28B), thereby enhancing the interaction between pri-let-7 and the microprocessor DGCR8, which mediates miRNA maturation.</text>
</comment>
<dbReference type="GeneID" id="112162357"/>
<dbReference type="RefSeq" id="XP_024153939.1">
    <property type="nucleotide sequence ID" value="XM_024298171.2"/>
</dbReference>
<name>A0A3B3DKA9_ORYME</name>
<dbReference type="InterPro" id="IPR014780">
    <property type="entry name" value="tRNA_psdUridine_synth_TruB"/>
</dbReference>
<keyword evidence="10" id="KW-0007">Acetylation</keyword>
<evidence type="ECO:0000313" key="21">
    <source>
        <dbReference type="Ensembl" id="ENSOMEP00000030351.1"/>
    </source>
</evidence>
<evidence type="ECO:0000256" key="1">
    <source>
        <dbReference type="ARBA" id="ARBA00001166"/>
    </source>
</evidence>
<evidence type="ECO:0000256" key="6">
    <source>
        <dbReference type="ARBA" id="ARBA00012787"/>
    </source>
</evidence>
<proteinExistence type="inferred from homology"/>
<dbReference type="GO" id="GO:0003723">
    <property type="term" value="F:RNA binding"/>
    <property type="evidence" value="ECO:0007669"/>
    <property type="project" value="InterPro"/>
</dbReference>
<dbReference type="InterPro" id="IPR020103">
    <property type="entry name" value="PsdUridine_synth_cat_dom_sf"/>
</dbReference>
<evidence type="ECO:0000256" key="11">
    <source>
        <dbReference type="ARBA" id="ARBA00023235"/>
    </source>
</evidence>
<dbReference type="GO" id="GO:0160148">
    <property type="term" value="F:tRNA pseudouridine(55) synthase activity"/>
    <property type="evidence" value="ECO:0007669"/>
    <property type="project" value="UniProtKB-EC"/>
</dbReference>
<dbReference type="RefSeq" id="XP_024153934.1">
    <property type="nucleotide sequence ID" value="XM_024298166.2"/>
</dbReference>
<evidence type="ECO:0000259" key="20">
    <source>
        <dbReference type="Pfam" id="PF16198"/>
    </source>
</evidence>
<dbReference type="EC" id="5.4.99.25" evidence="6"/>
<dbReference type="NCBIfam" id="TIGR00431">
    <property type="entry name" value="TruB"/>
    <property type="match status" value="1"/>
</dbReference>
<dbReference type="Proteomes" id="UP000261560">
    <property type="component" value="Unplaced"/>
</dbReference>
<dbReference type="GO" id="GO:0006400">
    <property type="term" value="P:tRNA modification"/>
    <property type="evidence" value="ECO:0007669"/>
    <property type="project" value="TreeGrafter"/>
</dbReference>
<dbReference type="OMA" id="VDKPSGF"/>
<dbReference type="PANTHER" id="PTHR13767">
    <property type="entry name" value="TRNA-PSEUDOURIDINE SYNTHASE"/>
    <property type="match status" value="1"/>
</dbReference>